<comment type="caution">
    <text evidence="3">The sequence shown here is derived from an EMBL/GenBank/DDBJ whole genome shotgun (WGS) entry which is preliminary data.</text>
</comment>
<evidence type="ECO:0000256" key="2">
    <source>
        <dbReference type="SAM" id="Phobius"/>
    </source>
</evidence>
<dbReference type="RefSeq" id="WP_184494699.1">
    <property type="nucleotide sequence ID" value="NZ_JACIJO010000002.1"/>
</dbReference>
<keyword evidence="2" id="KW-1133">Transmembrane helix</keyword>
<keyword evidence="2" id="KW-0472">Membrane</keyword>
<keyword evidence="1" id="KW-0175">Coiled coil</keyword>
<dbReference type="Proteomes" id="UP000588604">
    <property type="component" value="Unassembled WGS sequence"/>
</dbReference>
<organism evidence="3 4">
    <name type="scientific">Algoriphagus iocasae</name>
    <dbReference type="NCBI Taxonomy" id="1836499"/>
    <lineage>
        <taxon>Bacteria</taxon>
        <taxon>Pseudomonadati</taxon>
        <taxon>Bacteroidota</taxon>
        <taxon>Cytophagia</taxon>
        <taxon>Cytophagales</taxon>
        <taxon>Cyclobacteriaceae</taxon>
        <taxon>Algoriphagus</taxon>
    </lineage>
</organism>
<gene>
    <name evidence="3" type="ORF">FHS59_001698</name>
</gene>
<dbReference type="AlphaFoldDB" id="A0A841MFF5"/>
<proteinExistence type="predicted"/>
<accession>A0A841MFF5</accession>
<feature type="transmembrane region" description="Helical" evidence="2">
    <location>
        <begin position="15"/>
        <end position="34"/>
    </location>
</feature>
<feature type="coiled-coil region" evidence="1">
    <location>
        <begin position="62"/>
        <end position="89"/>
    </location>
</feature>
<name>A0A841MFF5_9BACT</name>
<evidence type="ECO:0000256" key="1">
    <source>
        <dbReference type="SAM" id="Coils"/>
    </source>
</evidence>
<keyword evidence="4" id="KW-1185">Reference proteome</keyword>
<sequence length="99" mass="11557">MKEHMFVSILEKGGIGLLVFIVLIAIAFLHYLLFREYVSQEKIQEKRIKDMEKLVKIEINRSRSLNNQVDNLSQIKEKTQDQLDLIKLQVDAIDKGSKK</sequence>
<keyword evidence="2" id="KW-0812">Transmembrane</keyword>
<evidence type="ECO:0000313" key="3">
    <source>
        <dbReference type="EMBL" id="MBB6326070.1"/>
    </source>
</evidence>
<dbReference type="EMBL" id="JACIJO010000002">
    <property type="protein sequence ID" value="MBB6326070.1"/>
    <property type="molecule type" value="Genomic_DNA"/>
</dbReference>
<reference evidence="3 4" key="1">
    <citation type="submission" date="2020-08" db="EMBL/GenBank/DDBJ databases">
        <title>Genomic Encyclopedia of Type Strains, Phase IV (KMG-IV): sequencing the most valuable type-strain genomes for metagenomic binning, comparative biology and taxonomic classification.</title>
        <authorList>
            <person name="Goeker M."/>
        </authorList>
    </citation>
    <scope>NUCLEOTIDE SEQUENCE [LARGE SCALE GENOMIC DNA]</scope>
    <source>
        <strain evidence="3 4">DSM 102044</strain>
    </source>
</reference>
<protein>
    <submittedName>
        <fullName evidence="3">Uncharacterized protein</fullName>
    </submittedName>
</protein>
<evidence type="ECO:0000313" key="4">
    <source>
        <dbReference type="Proteomes" id="UP000588604"/>
    </source>
</evidence>